<sequence>MKQRWQMRIATLAVGALLGVVGTGYAKSLPTYDTTKATAEAQTFEARGVHSESDLPAAYQSYATTMITEIRDYSDGYTFTVPWRLTNGRYESQAKDDGSTERGYFFNLAESSISEPFLVSFTKRDNIVEGNVSLQQWNTTWYNESVTNMTKERYLALWRENRKDLSGYTLDGDLFDFKGATTARWDSFVRSDAGETGSTFFDAEFIMAADPTQRYTMTMMYPSKYNDYMMQGVVKNVVPSFKLMKEKYRNTGNLVLTDEISYIKPSGFKVVTQNRNGAVLTKDFYRIEVGLFPMDKTVSIDSRASYPTMTARQEIADFYVNELVTNYGATIEGYKTLIDNHNTGSLIVGSLQRGEGVAIKFASYITLTDSGQAVVARVMAPDNGQFTDEDLMKMVEGVRIQHKGLLSGGTVIL</sequence>
<name>A0A6N2YH93_9FIRM</name>
<organism evidence="1">
    <name type="scientific">Veillonella ratti</name>
    <dbReference type="NCBI Taxonomy" id="103892"/>
    <lineage>
        <taxon>Bacteria</taxon>
        <taxon>Bacillati</taxon>
        <taxon>Bacillota</taxon>
        <taxon>Negativicutes</taxon>
        <taxon>Veillonellales</taxon>
        <taxon>Veillonellaceae</taxon>
        <taxon>Veillonella</taxon>
    </lineage>
</organism>
<protein>
    <submittedName>
        <fullName evidence="1">Uncharacterized protein</fullName>
    </submittedName>
</protein>
<dbReference type="RefSeq" id="WP_156703891.1">
    <property type="nucleotide sequence ID" value="NZ_CACRUX010000002.1"/>
</dbReference>
<accession>A0A6N2YH93</accession>
<proteinExistence type="predicted"/>
<dbReference type="AlphaFoldDB" id="A0A6N2YH93"/>
<reference evidence="1" key="1">
    <citation type="submission" date="2019-11" db="EMBL/GenBank/DDBJ databases">
        <authorList>
            <person name="Feng L."/>
        </authorList>
    </citation>
    <scope>NUCLEOTIDE SEQUENCE</scope>
    <source>
        <strain evidence="1">VrattiLFYP33</strain>
    </source>
</reference>
<evidence type="ECO:0000313" key="1">
    <source>
        <dbReference type="EMBL" id="VYT66129.1"/>
    </source>
</evidence>
<gene>
    <name evidence="1" type="ORF">VRLFYP33_00251</name>
</gene>
<dbReference type="EMBL" id="CACRUX010000002">
    <property type="protein sequence ID" value="VYT66129.1"/>
    <property type="molecule type" value="Genomic_DNA"/>
</dbReference>